<dbReference type="SMART" id="SM00322">
    <property type="entry name" value="KH"/>
    <property type="match status" value="1"/>
</dbReference>
<keyword evidence="5" id="KW-0963">Cytoplasm</keyword>
<dbReference type="InterPro" id="IPR004087">
    <property type="entry name" value="KH_dom"/>
</dbReference>
<keyword evidence="3 5" id="KW-0548">Nucleotidyltransferase</keyword>
<dbReference type="STRING" id="1618665.UY55_C0004G0024"/>
<keyword evidence="5" id="KW-0460">Magnesium</keyword>
<dbReference type="AlphaFoldDB" id="A0A0G1W7M7"/>
<dbReference type="SMART" id="SM00316">
    <property type="entry name" value="S1"/>
    <property type="match status" value="1"/>
</dbReference>
<dbReference type="InterPro" id="IPR001247">
    <property type="entry name" value="ExoRNase_PH_dom1"/>
</dbReference>
<dbReference type="PANTHER" id="PTHR11252:SF0">
    <property type="entry name" value="POLYRIBONUCLEOTIDE NUCLEOTIDYLTRANSFERASE 1, MITOCHONDRIAL"/>
    <property type="match status" value="1"/>
</dbReference>
<dbReference type="InterPro" id="IPR003029">
    <property type="entry name" value="S1_domain"/>
</dbReference>
<feature type="binding site" evidence="5">
    <location>
        <position position="474"/>
    </location>
    <ligand>
        <name>Mg(2+)</name>
        <dbReference type="ChEBI" id="CHEBI:18420"/>
    </ligand>
</feature>
<dbReference type="Gene3D" id="3.30.1370.10">
    <property type="entry name" value="K Homology domain, type 1"/>
    <property type="match status" value="1"/>
</dbReference>
<dbReference type="PANTHER" id="PTHR11252">
    <property type="entry name" value="POLYRIBONUCLEOTIDE NUCLEOTIDYLTRANSFERASE"/>
    <property type="match status" value="1"/>
</dbReference>
<dbReference type="Pfam" id="PF01138">
    <property type="entry name" value="RNase_PH"/>
    <property type="match status" value="2"/>
</dbReference>
<dbReference type="GO" id="GO:0000287">
    <property type="term" value="F:magnesium ion binding"/>
    <property type="evidence" value="ECO:0007669"/>
    <property type="project" value="UniProtKB-UniRule"/>
</dbReference>
<dbReference type="CDD" id="cd02393">
    <property type="entry name" value="KH-I_PNPase"/>
    <property type="match status" value="1"/>
</dbReference>
<dbReference type="FunFam" id="3.30.1370.10:FF:000001">
    <property type="entry name" value="Polyribonucleotide nucleotidyltransferase"/>
    <property type="match status" value="1"/>
</dbReference>
<dbReference type="Gene3D" id="3.30.230.70">
    <property type="entry name" value="GHMP Kinase, N-terminal domain"/>
    <property type="match status" value="2"/>
</dbReference>
<comment type="similarity">
    <text evidence="1 5">Belongs to the polyribonucleotide nucleotidyltransferase family.</text>
</comment>
<evidence type="ECO:0000256" key="2">
    <source>
        <dbReference type="ARBA" id="ARBA00022679"/>
    </source>
</evidence>
<dbReference type="CDD" id="cd11364">
    <property type="entry name" value="RNase_PH_PNPase_2"/>
    <property type="match status" value="1"/>
</dbReference>
<evidence type="ECO:0000259" key="7">
    <source>
        <dbReference type="PROSITE" id="PS50926"/>
    </source>
</evidence>
<protein>
    <recommendedName>
        <fullName evidence="5">Polyribonucleotide nucleotidyltransferase</fullName>
        <ecNumber evidence="5">2.7.7.8</ecNumber>
    </recommendedName>
    <alternativeName>
        <fullName evidence="5">Polynucleotide phosphorylase</fullName>
        <shortName evidence="5">PNPase</shortName>
    </alternativeName>
</protein>
<dbReference type="GO" id="GO:0006402">
    <property type="term" value="P:mRNA catabolic process"/>
    <property type="evidence" value="ECO:0007669"/>
    <property type="project" value="UniProtKB-UniRule"/>
</dbReference>
<comment type="subcellular location">
    <subcellularLocation>
        <location evidence="5">Cytoplasm</location>
    </subcellularLocation>
</comment>
<evidence type="ECO:0000256" key="3">
    <source>
        <dbReference type="ARBA" id="ARBA00022695"/>
    </source>
</evidence>
<dbReference type="PATRIC" id="fig|1618665.3.peg.661"/>
<keyword evidence="5" id="KW-0479">Metal-binding</keyword>
<dbReference type="NCBIfam" id="TIGR03591">
    <property type="entry name" value="polynuc_phos"/>
    <property type="match status" value="1"/>
</dbReference>
<name>A0A0G1W7M7_9BACT</name>
<evidence type="ECO:0000313" key="8">
    <source>
        <dbReference type="EMBL" id="KKW14771.1"/>
    </source>
</evidence>
<evidence type="ECO:0000256" key="1">
    <source>
        <dbReference type="ARBA" id="ARBA00007404"/>
    </source>
</evidence>
<dbReference type="Pfam" id="PF00575">
    <property type="entry name" value="S1"/>
    <property type="match status" value="1"/>
</dbReference>
<dbReference type="InterPro" id="IPR036345">
    <property type="entry name" value="ExoRNase_PH_dom2_sf"/>
</dbReference>
<dbReference type="NCBIfam" id="NF008805">
    <property type="entry name" value="PRK11824.1"/>
    <property type="match status" value="1"/>
</dbReference>
<comment type="cofactor">
    <cofactor evidence="5">
        <name>Mg(2+)</name>
        <dbReference type="ChEBI" id="CHEBI:18420"/>
    </cofactor>
</comment>
<organism evidence="8 9">
    <name type="scientific">Candidatus Jorgensenbacteria bacterium GW2011_GWB1_50_10</name>
    <dbReference type="NCBI Taxonomy" id="1618665"/>
    <lineage>
        <taxon>Bacteria</taxon>
        <taxon>Candidatus Joergenseniibacteriota</taxon>
    </lineage>
</organism>
<dbReference type="Gene3D" id="2.40.50.140">
    <property type="entry name" value="Nucleic acid-binding proteins"/>
    <property type="match status" value="1"/>
</dbReference>
<dbReference type="HAMAP" id="MF_01595">
    <property type="entry name" value="PNPase"/>
    <property type="match status" value="1"/>
</dbReference>
<dbReference type="EMBL" id="LCQK01000004">
    <property type="protein sequence ID" value="KKW14771.1"/>
    <property type="molecule type" value="Genomic_DNA"/>
</dbReference>
<evidence type="ECO:0000313" key="9">
    <source>
        <dbReference type="Proteomes" id="UP000034224"/>
    </source>
</evidence>
<dbReference type="InterPro" id="IPR027408">
    <property type="entry name" value="PNPase/RNase_PH_dom_sf"/>
</dbReference>
<reference evidence="8 9" key="1">
    <citation type="journal article" date="2015" name="Nature">
        <title>rRNA introns, odd ribosomes, and small enigmatic genomes across a large radiation of phyla.</title>
        <authorList>
            <person name="Brown C.T."/>
            <person name="Hug L.A."/>
            <person name="Thomas B.C."/>
            <person name="Sharon I."/>
            <person name="Castelle C.J."/>
            <person name="Singh A."/>
            <person name="Wilkins M.J."/>
            <person name="Williams K.H."/>
            <person name="Banfield J.F."/>
        </authorList>
    </citation>
    <scope>NUCLEOTIDE SEQUENCE [LARGE SCALE GENOMIC DNA]</scope>
</reference>
<dbReference type="GO" id="GO:0000175">
    <property type="term" value="F:3'-5'-RNA exonuclease activity"/>
    <property type="evidence" value="ECO:0007669"/>
    <property type="project" value="TreeGrafter"/>
</dbReference>
<evidence type="ECO:0000256" key="5">
    <source>
        <dbReference type="HAMAP-Rule" id="MF_01595"/>
    </source>
</evidence>
<comment type="catalytic activity">
    <reaction evidence="5">
        <text>RNA(n+1) + phosphate = RNA(n) + a ribonucleoside 5'-diphosphate</text>
        <dbReference type="Rhea" id="RHEA:22096"/>
        <dbReference type="Rhea" id="RHEA-COMP:14527"/>
        <dbReference type="Rhea" id="RHEA-COMP:17342"/>
        <dbReference type="ChEBI" id="CHEBI:43474"/>
        <dbReference type="ChEBI" id="CHEBI:57930"/>
        <dbReference type="ChEBI" id="CHEBI:140395"/>
        <dbReference type="EC" id="2.7.7.8"/>
    </reaction>
</comment>
<sequence>MDLERKIYKSELLGEELSLEVSTLAGKANGAVIGRHGGTAVLAAVVMSKNDKPGDFFPLTVDYEERFYAAGKILGSRFIRREGRPSDEAILSGRLVDRTIRPLFDQRLRREVQVTITVISYDEKHDPDAVALIAASTALAISDIPWNGPVGGVRTVVYNDKDELRYDAFFAGPRDRVNMIEFEGCEIPESEAVKVFKNSQKEINRLIDFQEKIAKEIGKKKTEVALLEPEPRVRELVENFIKGKLAETVKGNKLEDLKIAFLEHLVSSGEEARVLQAADIVFEEAVDKFVHDQALNHDRRPDGRKLDELRELYAEVGLFPRIHGTGLFIRGETQILAATTLASPAAEQLIETMEMSGRKRFMLHYNFPGFSSGEVGKGRGGPGRREIGHGALAHKALRAVIPTKEEFPYTIRIVAETLSSNGSTSMASTCAGSLSLMDAGVPIKKHVGGIAMGLMLDDKSGKFKVLTDIQGPEDHHGDMDLKVAGTEEGLTAIQMDVKVYGITEEIFESTLTQAKTARAQILALMKETIGAPREQISPFAPTILTLNINPEKIGEVIGPGGKIINGIIAEVGGDTAIDIEQTGKVFISGTNREAVEKALKIVENIVREYKIGEIVEGPVVKILEFGAIVDLGGGQDGMIHISELSNEFVKKVEDVVKLGDRVRARIIRAENGKIGLSLKDIK</sequence>
<feature type="binding site" evidence="5">
    <location>
        <position position="480"/>
    </location>
    <ligand>
        <name>Mg(2+)</name>
        <dbReference type="ChEBI" id="CHEBI:18420"/>
    </ligand>
</feature>
<dbReference type="SUPFAM" id="SSF50249">
    <property type="entry name" value="Nucleic acid-binding proteins"/>
    <property type="match status" value="1"/>
</dbReference>
<accession>A0A0G1W7M7</accession>
<dbReference type="SUPFAM" id="SSF54791">
    <property type="entry name" value="Eukaryotic type KH-domain (KH-domain type I)"/>
    <property type="match status" value="1"/>
</dbReference>
<dbReference type="GO" id="GO:0003723">
    <property type="term" value="F:RNA binding"/>
    <property type="evidence" value="ECO:0007669"/>
    <property type="project" value="UniProtKB-UniRule"/>
</dbReference>
<dbReference type="InterPro" id="IPR002792">
    <property type="entry name" value="TRAM_dom"/>
</dbReference>
<comment type="caution">
    <text evidence="8">The sequence shown here is derived from an EMBL/GenBank/DDBJ whole genome shotgun (WGS) entry which is preliminary data.</text>
</comment>
<dbReference type="InterPro" id="IPR036612">
    <property type="entry name" value="KH_dom_type_1_sf"/>
</dbReference>
<feature type="domain" description="TRAM" evidence="7">
    <location>
        <begin position="10"/>
        <end position="75"/>
    </location>
</feature>
<dbReference type="SUPFAM" id="SSF55666">
    <property type="entry name" value="Ribonuclease PH domain 2-like"/>
    <property type="match status" value="2"/>
</dbReference>
<dbReference type="PROSITE" id="PS50926">
    <property type="entry name" value="TRAM"/>
    <property type="match status" value="1"/>
</dbReference>
<dbReference type="SUPFAM" id="SSF54211">
    <property type="entry name" value="Ribosomal protein S5 domain 2-like"/>
    <property type="match status" value="2"/>
</dbReference>
<dbReference type="GO" id="GO:0004654">
    <property type="term" value="F:polyribonucleotide nucleotidyltransferase activity"/>
    <property type="evidence" value="ECO:0007669"/>
    <property type="project" value="UniProtKB-UniRule"/>
</dbReference>
<dbReference type="EC" id="2.7.7.8" evidence="5"/>
<dbReference type="Proteomes" id="UP000034224">
    <property type="component" value="Unassembled WGS sequence"/>
</dbReference>
<evidence type="ECO:0000256" key="4">
    <source>
        <dbReference type="ARBA" id="ARBA00022884"/>
    </source>
</evidence>
<dbReference type="PIRSF" id="PIRSF005499">
    <property type="entry name" value="PNPase"/>
    <property type="match status" value="1"/>
</dbReference>
<dbReference type="InterPro" id="IPR004088">
    <property type="entry name" value="KH_dom_type_1"/>
</dbReference>
<dbReference type="InterPro" id="IPR012340">
    <property type="entry name" value="NA-bd_OB-fold"/>
</dbReference>
<evidence type="ECO:0000259" key="6">
    <source>
        <dbReference type="PROSITE" id="PS50126"/>
    </source>
</evidence>
<feature type="domain" description="S1 motif" evidence="6">
    <location>
        <begin position="612"/>
        <end position="679"/>
    </location>
</feature>
<gene>
    <name evidence="5" type="primary">pnp</name>
    <name evidence="8" type="ORF">UY55_C0004G0024</name>
</gene>
<keyword evidence="2 5" id="KW-0808">Transferase</keyword>
<comment type="function">
    <text evidence="5">Involved in mRNA degradation. Catalyzes the phosphorolysis of single-stranded polyribonucleotides processively in the 3'- to 5'-direction.</text>
</comment>
<dbReference type="InterPro" id="IPR012162">
    <property type="entry name" value="PNPase"/>
</dbReference>
<dbReference type="PROSITE" id="PS50084">
    <property type="entry name" value="KH_TYPE_1"/>
    <property type="match status" value="1"/>
</dbReference>
<keyword evidence="4 5" id="KW-0694">RNA-binding</keyword>
<proteinExistence type="inferred from homology"/>
<dbReference type="GO" id="GO:0005829">
    <property type="term" value="C:cytosol"/>
    <property type="evidence" value="ECO:0007669"/>
    <property type="project" value="TreeGrafter"/>
</dbReference>
<dbReference type="Pfam" id="PF00013">
    <property type="entry name" value="KH_1"/>
    <property type="match status" value="1"/>
</dbReference>
<dbReference type="PROSITE" id="PS50126">
    <property type="entry name" value="S1"/>
    <property type="match status" value="1"/>
</dbReference>
<dbReference type="InterPro" id="IPR020568">
    <property type="entry name" value="Ribosomal_Su5_D2-typ_SF"/>
</dbReference>